<reference evidence="2" key="1">
    <citation type="journal article" date="2012" name="Nature">
        <title>The tomato genome sequence provides insights into fleshy fruit evolution.</title>
        <authorList>
            <consortium name="Tomato Genome Consortium"/>
        </authorList>
    </citation>
    <scope>NUCLEOTIDE SEQUENCE [LARGE SCALE GENOMIC DNA]</scope>
    <source>
        <strain evidence="2">cv. Heinz 1706</strain>
    </source>
</reference>
<evidence type="ECO:0000256" key="1">
    <source>
        <dbReference type="SAM" id="Phobius"/>
    </source>
</evidence>
<keyword evidence="1" id="KW-0472">Membrane</keyword>
<name>A0A3Q7GQP0_SOLLC</name>
<protein>
    <submittedName>
        <fullName evidence="2">Uncharacterized protein</fullName>
    </submittedName>
</protein>
<dbReference type="EnsemblPlants" id="Solyc05g055640.3.1">
    <property type="protein sequence ID" value="Solyc05g055640.3.1"/>
    <property type="gene ID" value="Solyc05g055640.3"/>
</dbReference>
<reference evidence="2" key="2">
    <citation type="submission" date="2019-01" db="UniProtKB">
        <authorList>
            <consortium name="EnsemblPlants"/>
        </authorList>
    </citation>
    <scope>IDENTIFICATION</scope>
    <source>
        <strain evidence="2">cv. Heinz 1706</strain>
    </source>
</reference>
<keyword evidence="1" id="KW-0812">Transmembrane</keyword>
<evidence type="ECO:0000313" key="3">
    <source>
        <dbReference type="Proteomes" id="UP000004994"/>
    </source>
</evidence>
<feature type="transmembrane region" description="Helical" evidence="1">
    <location>
        <begin position="12"/>
        <end position="30"/>
    </location>
</feature>
<dbReference type="InParanoid" id="A0A3Q7GQP0"/>
<dbReference type="AlphaFoldDB" id="A0A3Q7GQP0"/>
<dbReference type="Gramene" id="Solyc05g055640.3.1">
    <property type="protein sequence ID" value="Solyc05g055640.3.1"/>
    <property type="gene ID" value="Solyc05g055640.3"/>
</dbReference>
<keyword evidence="3" id="KW-1185">Reference proteome</keyword>
<organism evidence="2">
    <name type="scientific">Solanum lycopersicum</name>
    <name type="common">Tomato</name>
    <name type="synonym">Lycopersicon esculentum</name>
    <dbReference type="NCBI Taxonomy" id="4081"/>
    <lineage>
        <taxon>Eukaryota</taxon>
        <taxon>Viridiplantae</taxon>
        <taxon>Streptophyta</taxon>
        <taxon>Embryophyta</taxon>
        <taxon>Tracheophyta</taxon>
        <taxon>Spermatophyta</taxon>
        <taxon>Magnoliopsida</taxon>
        <taxon>eudicotyledons</taxon>
        <taxon>Gunneridae</taxon>
        <taxon>Pentapetalae</taxon>
        <taxon>asterids</taxon>
        <taxon>lamiids</taxon>
        <taxon>Solanales</taxon>
        <taxon>Solanaceae</taxon>
        <taxon>Solanoideae</taxon>
        <taxon>Solaneae</taxon>
        <taxon>Solanum</taxon>
        <taxon>Solanum subgen. Lycopersicon</taxon>
    </lineage>
</organism>
<sequence>KKHIYTSLFTSPFLHLFELAVFSSLAQLFSTKNA</sequence>
<proteinExistence type="predicted"/>
<dbReference type="Proteomes" id="UP000004994">
    <property type="component" value="Chromosome 5"/>
</dbReference>
<keyword evidence="1" id="KW-1133">Transmembrane helix</keyword>
<evidence type="ECO:0000313" key="2">
    <source>
        <dbReference type="EnsemblPlants" id="Solyc05g055640.3.1"/>
    </source>
</evidence>
<accession>A0A3Q7GQP0</accession>